<sequence length="285" mass="32647">MARRIVPDRFLDAGEEPDQALTPIEGYEKLPLVSLIDAIQPIKSLLHNADSMTETARRNSRKPADNLTPDESAAIHLYTMQWPEPYPSLYSILNQKLRSKHRETLIPWFLFLKLFFTGLYKLPSFNGTIWRGVLGNLTGQYDEDHIWWGASSCTETMPIMETFIGSNGVRTLFTIECTNGKVIKAHSYFKEENEILLMPGSYFQVVGKWKPATDLYMIHLREKTPPYQTIVRPFDAPAPSIRIQSPEKHTNSAETQEISSHNTASTKYQGNFVVFSFIFQNPLMR</sequence>
<comment type="catalytic activity">
    <reaction evidence="5 6">
        <text>L-arginyl-[protein] + NAD(+) = N(omega)-(ADP-D-ribosyl)-L-arginyl-[protein] + nicotinamide + H(+)</text>
        <dbReference type="Rhea" id="RHEA:19149"/>
        <dbReference type="Rhea" id="RHEA-COMP:10532"/>
        <dbReference type="Rhea" id="RHEA-COMP:15087"/>
        <dbReference type="ChEBI" id="CHEBI:15378"/>
        <dbReference type="ChEBI" id="CHEBI:17154"/>
        <dbReference type="ChEBI" id="CHEBI:29965"/>
        <dbReference type="ChEBI" id="CHEBI:57540"/>
        <dbReference type="ChEBI" id="CHEBI:142554"/>
        <dbReference type="EC" id="2.4.2.31"/>
    </reaction>
</comment>
<evidence type="ECO:0000256" key="5">
    <source>
        <dbReference type="ARBA" id="ARBA00047597"/>
    </source>
</evidence>
<feature type="compositionally biased region" description="Polar residues" evidence="7">
    <location>
        <begin position="252"/>
        <end position="261"/>
    </location>
</feature>
<dbReference type="Proteomes" id="UP000663836">
    <property type="component" value="Unassembled WGS sequence"/>
</dbReference>
<organism evidence="8 12">
    <name type="scientific">Rotaria sordida</name>
    <dbReference type="NCBI Taxonomy" id="392033"/>
    <lineage>
        <taxon>Eukaryota</taxon>
        <taxon>Metazoa</taxon>
        <taxon>Spiralia</taxon>
        <taxon>Gnathifera</taxon>
        <taxon>Rotifera</taxon>
        <taxon>Eurotatoria</taxon>
        <taxon>Bdelloidea</taxon>
        <taxon>Philodinida</taxon>
        <taxon>Philodinidae</taxon>
        <taxon>Rotaria</taxon>
    </lineage>
</organism>
<dbReference type="InterPro" id="IPR000768">
    <property type="entry name" value="ART"/>
</dbReference>
<feature type="region of interest" description="Disordered" evidence="7">
    <location>
        <begin position="241"/>
        <end position="261"/>
    </location>
</feature>
<dbReference type="SUPFAM" id="SSF56399">
    <property type="entry name" value="ADP-ribosylation"/>
    <property type="match status" value="1"/>
</dbReference>
<evidence type="ECO:0000313" key="9">
    <source>
        <dbReference type="EMBL" id="CAF1367286.1"/>
    </source>
</evidence>
<evidence type="ECO:0000256" key="2">
    <source>
        <dbReference type="ARBA" id="ARBA00022676"/>
    </source>
</evidence>
<dbReference type="Proteomes" id="UP000663870">
    <property type="component" value="Unassembled WGS sequence"/>
</dbReference>
<evidence type="ECO:0000256" key="7">
    <source>
        <dbReference type="SAM" id="MobiDB-lite"/>
    </source>
</evidence>
<dbReference type="Proteomes" id="UP000663864">
    <property type="component" value="Unassembled WGS sequence"/>
</dbReference>
<dbReference type="GO" id="GO:0106274">
    <property type="term" value="F:NAD+-protein-arginine ADP-ribosyltransferase activity"/>
    <property type="evidence" value="ECO:0007669"/>
    <property type="project" value="UniProtKB-EC"/>
</dbReference>
<proteinExistence type="inferred from homology"/>
<evidence type="ECO:0000313" key="8">
    <source>
        <dbReference type="EMBL" id="CAF1228265.1"/>
    </source>
</evidence>
<dbReference type="Proteomes" id="UP000663854">
    <property type="component" value="Unassembled WGS sequence"/>
</dbReference>
<evidence type="ECO:0000313" key="13">
    <source>
        <dbReference type="Proteomes" id="UP000663870"/>
    </source>
</evidence>
<comment type="caution">
    <text evidence="8">The sequence shown here is derived from an EMBL/GenBank/DDBJ whole genome shotgun (WGS) entry which is preliminary data.</text>
</comment>
<evidence type="ECO:0000313" key="11">
    <source>
        <dbReference type="EMBL" id="CAF4168367.1"/>
    </source>
</evidence>
<dbReference type="EC" id="2.4.2.31" evidence="6"/>
<evidence type="ECO:0000256" key="1">
    <source>
        <dbReference type="ARBA" id="ARBA00009558"/>
    </source>
</evidence>
<protein>
    <recommendedName>
        <fullName evidence="6">NAD(P)(+)--arginine ADP-ribosyltransferase</fullName>
        <ecNumber evidence="6">2.4.2.31</ecNumber>
    </recommendedName>
    <alternativeName>
        <fullName evidence="6">Mono(ADP-ribosyl)transferase</fullName>
    </alternativeName>
</protein>
<keyword evidence="6" id="KW-0521">NADP</keyword>
<dbReference type="GO" id="GO:0016779">
    <property type="term" value="F:nucleotidyltransferase activity"/>
    <property type="evidence" value="ECO:0007669"/>
    <property type="project" value="UniProtKB-KW"/>
</dbReference>
<keyword evidence="6" id="KW-0520">NAD</keyword>
<dbReference type="EMBL" id="CAJNOT010003150">
    <property type="protein sequence ID" value="CAF1367286.1"/>
    <property type="molecule type" value="Genomic_DNA"/>
</dbReference>
<evidence type="ECO:0000313" key="12">
    <source>
        <dbReference type="Proteomes" id="UP000663854"/>
    </source>
</evidence>
<keyword evidence="4" id="KW-0548">Nucleotidyltransferase</keyword>
<dbReference type="EMBL" id="CAJNOL010002529">
    <property type="protein sequence ID" value="CAF1509488.1"/>
    <property type="molecule type" value="Genomic_DNA"/>
</dbReference>
<accession>A0A814YEE2</accession>
<dbReference type="AlphaFoldDB" id="A0A814YEE2"/>
<keyword evidence="2 6" id="KW-0328">Glycosyltransferase</keyword>
<dbReference type="Pfam" id="PF01129">
    <property type="entry name" value="ART"/>
    <property type="match status" value="1"/>
</dbReference>
<evidence type="ECO:0000256" key="4">
    <source>
        <dbReference type="ARBA" id="ARBA00022695"/>
    </source>
</evidence>
<dbReference type="Gene3D" id="3.90.176.10">
    <property type="entry name" value="Toxin ADP-ribosyltransferase, Chain A, domain 1"/>
    <property type="match status" value="1"/>
</dbReference>
<keyword evidence="13" id="KW-1185">Reference proteome</keyword>
<dbReference type="EMBL" id="CAJOBD010011486">
    <property type="protein sequence ID" value="CAF4168367.1"/>
    <property type="molecule type" value="Genomic_DNA"/>
</dbReference>
<gene>
    <name evidence="11" type="ORF">JBS370_LOCUS34879</name>
    <name evidence="10" type="ORF">JXQ802_LOCUS40908</name>
    <name evidence="8" type="ORF">PYM288_LOCUS26244</name>
    <name evidence="9" type="ORF">ZHD862_LOCUS31400</name>
</gene>
<evidence type="ECO:0000256" key="6">
    <source>
        <dbReference type="RuleBase" id="RU361228"/>
    </source>
</evidence>
<keyword evidence="3 6" id="KW-0808">Transferase</keyword>
<name>A0A814YEE2_9BILA</name>
<evidence type="ECO:0000256" key="3">
    <source>
        <dbReference type="ARBA" id="ARBA00022679"/>
    </source>
</evidence>
<dbReference type="EMBL" id="CAJNOH010001538">
    <property type="protein sequence ID" value="CAF1228265.1"/>
    <property type="molecule type" value="Genomic_DNA"/>
</dbReference>
<comment type="similarity">
    <text evidence="1 6">Belongs to the Arg-specific ADP-ribosyltransferase family.</text>
</comment>
<reference evidence="8" key="1">
    <citation type="submission" date="2021-02" db="EMBL/GenBank/DDBJ databases">
        <authorList>
            <person name="Nowell W R."/>
        </authorList>
    </citation>
    <scope>NUCLEOTIDE SEQUENCE</scope>
</reference>
<evidence type="ECO:0000313" key="10">
    <source>
        <dbReference type="EMBL" id="CAF1509488.1"/>
    </source>
</evidence>